<dbReference type="InterPro" id="IPR044005">
    <property type="entry name" value="DZR_2"/>
</dbReference>
<feature type="domain" description="Double zinc ribbon" evidence="2">
    <location>
        <begin position="10"/>
        <end position="38"/>
    </location>
</feature>
<dbReference type="Gene3D" id="3.40.50.2020">
    <property type="match status" value="1"/>
</dbReference>
<comment type="similarity">
    <text evidence="1">Belongs to the ComF/GntX family.</text>
</comment>
<sequence length="232" mass="25120">MGTGVLEPLWTLLFPPRCPACGCYVEARGGWCPACLRAALRVRRLVLTPAQRGALAAGWTLGVYEGALRDLVRGLKYQGRTEHLYAIDTFLRAAAPMLCRLLQEDGGARQLGARFDAAAAVPLHASREQQRGFNQTERIFAAWLAGEGLSLERLLVRVKETRPQYGLSREERARNLEGAFAPAAGAAIRGRRILLLDDIFTTGTTALHCAEVLRGAGAAQVAVLTLASGQNR</sequence>
<keyword evidence="4" id="KW-1185">Reference proteome</keyword>
<dbReference type="PANTHER" id="PTHR47505">
    <property type="entry name" value="DNA UTILIZATION PROTEIN YHGH"/>
    <property type="match status" value="1"/>
</dbReference>
<evidence type="ECO:0000313" key="4">
    <source>
        <dbReference type="Proteomes" id="UP000543804"/>
    </source>
</evidence>
<proteinExistence type="inferred from homology"/>
<comment type="caution">
    <text evidence="3">The sequence shown here is derived from an EMBL/GenBank/DDBJ whole genome shotgun (WGS) entry which is preliminary data.</text>
</comment>
<evidence type="ECO:0000313" key="3">
    <source>
        <dbReference type="EMBL" id="NMD98727.1"/>
    </source>
</evidence>
<dbReference type="Proteomes" id="UP000543804">
    <property type="component" value="Unassembled WGS sequence"/>
</dbReference>
<name>A0A848BBS7_9FIRM</name>
<organism evidence="3 4">
    <name type="scientific">Selenomonas bovis</name>
    <dbReference type="NCBI Taxonomy" id="416586"/>
    <lineage>
        <taxon>Bacteria</taxon>
        <taxon>Bacillati</taxon>
        <taxon>Bacillota</taxon>
        <taxon>Negativicutes</taxon>
        <taxon>Selenomonadales</taxon>
        <taxon>Selenomonadaceae</taxon>
        <taxon>Selenomonas</taxon>
    </lineage>
</organism>
<dbReference type="AlphaFoldDB" id="A0A848BBS7"/>
<dbReference type="PANTHER" id="PTHR47505:SF1">
    <property type="entry name" value="DNA UTILIZATION PROTEIN YHGH"/>
    <property type="match status" value="1"/>
</dbReference>
<reference evidence="3 4" key="1">
    <citation type="submission" date="2020-04" db="EMBL/GenBank/DDBJ databases">
        <authorList>
            <person name="Hitch T.C.A."/>
            <person name="Wylensek D."/>
            <person name="Clavel T."/>
        </authorList>
    </citation>
    <scope>NUCLEOTIDE SEQUENCE [LARGE SCALE GENOMIC DNA]</scope>
    <source>
        <strain evidence="3 4">PG-130-P53-12</strain>
    </source>
</reference>
<dbReference type="Pfam" id="PF18912">
    <property type="entry name" value="DZR_2"/>
    <property type="match status" value="1"/>
</dbReference>
<dbReference type="CDD" id="cd06223">
    <property type="entry name" value="PRTases_typeI"/>
    <property type="match status" value="1"/>
</dbReference>
<protein>
    <submittedName>
        <fullName evidence="3">ComF family protein</fullName>
    </submittedName>
</protein>
<dbReference type="InterPro" id="IPR029057">
    <property type="entry name" value="PRTase-like"/>
</dbReference>
<accession>A0A848BBS7</accession>
<dbReference type="EMBL" id="JABAFA010000009">
    <property type="protein sequence ID" value="NMD98727.1"/>
    <property type="molecule type" value="Genomic_DNA"/>
</dbReference>
<dbReference type="InterPro" id="IPR051910">
    <property type="entry name" value="ComF/GntX_DNA_util-trans"/>
</dbReference>
<dbReference type="InterPro" id="IPR000836">
    <property type="entry name" value="PRTase_dom"/>
</dbReference>
<evidence type="ECO:0000256" key="1">
    <source>
        <dbReference type="ARBA" id="ARBA00008007"/>
    </source>
</evidence>
<evidence type="ECO:0000259" key="2">
    <source>
        <dbReference type="Pfam" id="PF18912"/>
    </source>
</evidence>
<gene>
    <name evidence="3" type="ORF">HF878_04405</name>
</gene>
<dbReference type="SUPFAM" id="SSF53271">
    <property type="entry name" value="PRTase-like"/>
    <property type="match status" value="1"/>
</dbReference>